<keyword evidence="5" id="KW-1185">Reference proteome</keyword>
<sequence length="192" mass="22039">MFGFIYLTTNLINGKKYVGRRNGDPTKDSHYLGSGTLLNRAIEKYGRKNFKRETLQICENAKELFEAEEEWIRHFDAVKSENFYNLLATSAGWGPGHKKTQEHIDRVAASHRGMKRNKETCRRISEKKSGVDNLKKRKSFKIMDPEGRVHEICGLKKFCDEYGLQPSAISGVVNGHITHHKNWRRVSSESGI</sequence>
<dbReference type="Gene3D" id="1.10.10.10">
    <property type="entry name" value="Winged helix-like DNA-binding domain superfamily/Winged helix DNA-binding domain"/>
    <property type="match status" value="1"/>
</dbReference>
<dbReference type="OrthoDB" id="16308at10239"/>
<dbReference type="CDD" id="cd10444">
    <property type="entry name" value="GIY-YIG_SegABCDEFG"/>
    <property type="match status" value="1"/>
</dbReference>
<dbReference type="EMBL" id="KP881232">
    <property type="protein sequence ID" value="AKE44852.1"/>
    <property type="molecule type" value="Genomic_DNA"/>
</dbReference>
<dbReference type="KEGG" id="vg:26517904"/>
<dbReference type="GeneID" id="26517904"/>
<keyword evidence="2" id="KW-0460">Magnesium</keyword>
<dbReference type="PROSITE" id="PS50164">
    <property type="entry name" value="GIY_YIG"/>
    <property type="match status" value="1"/>
</dbReference>
<dbReference type="GO" id="GO:0004519">
    <property type="term" value="F:endonuclease activity"/>
    <property type="evidence" value="ECO:0007669"/>
    <property type="project" value="UniProtKB-KW"/>
</dbReference>
<organism evidence="4 5">
    <name type="scientific">Sinorhizobium phage phiM9</name>
    <dbReference type="NCBI Taxonomy" id="1636182"/>
    <lineage>
        <taxon>Viruses</taxon>
        <taxon>Duplodnaviria</taxon>
        <taxon>Heunggongvirae</taxon>
        <taxon>Uroviricota</taxon>
        <taxon>Caudoviricetes</taxon>
        <taxon>Pootjesviridae</taxon>
        <taxon>Emnonavirus</taxon>
        <taxon>Emnonavirus phiM9</taxon>
    </lineage>
</organism>
<dbReference type="Gene3D" id="3.40.1440.10">
    <property type="entry name" value="GIY-YIG endonuclease"/>
    <property type="match status" value="1"/>
</dbReference>
<dbReference type="InterPro" id="IPR000305">
    <property type="entry name" value="GIY-YIG_endonuc"/>
</dbReference>
<keyword evidence="4" id="KW-0378">Hydrolase</keyword>
<dbReference type="SMART" id="SM00465">
    <property type="entry name" value="GIYc"/>
    <property type="match status" value="1"/>
</dbReference>
<name>A0A0F6R547_9CAUD</name>
<reference evidence="4 5" key="1">
    <citation type="journal article" date="2015" name="J. Virol.">
        <title>Sinorhizobium meliloti Phage ?M9 Defines a New Group of T4 Superfamily Phages with Unusual Genomic Features but a Common T=16 Capsid.</title>
        <authorList>
            <person name="Johnson M.C."/>
            <person name="Tatum K.B."/>
            <person name="Lynn J.S."/>
            <person name="Brewer T.E."/>
            <person name="Lu S."/>
            <person name="Washburn B.K."/>
            <person name="Stroupe M.E."/>
            <person name="Jones K.M."/>
        </authorList>
    </citation>
    <scope>NUCLEOTIDE SEQUENCE [LARGE SCALE GENOMIC DNA]</scope>
</reference>
<dbReference type="InterPro" id="IPR036388">
    <property type="entry name" value="WH-like_DNA-bd_sf"/>
</dbReference>
<dbReference type="InterPro" id="IPR035901">
    <property type="entry name" value="GIY-YIG_endonuc_sf"/>
</dbReference>
<protein>
    <submittedName>
        <fullName evidence="4">Putative homing endonuclease</fullName>
    </submittedName>
</protein>
<evidence type="ECO:0000256" key="2">
    <source>
        <dbReference type="ARBA" id="ARBA00022842"/>
    </source>
</evidence>
<reference evidence="5" key="2">
    <citation type="submission" date="2015-03" db="EMBL/GenBank/DDBJ databases">
        <title>The genome and structure of Sinorhizobium meliloti phage phiM9.</title>
        <authorList>
            <person name="Johnson M.C."/>
            <person name="Tatum K.B."/>
            <person name="Lynn J.S."/>
            <person name="Brewer T.E."/>
            <person name="Washburn B.K."/>
            <person name="Stroupe M.E."/>
            <person name="Jones K.M."/>
        </authorList>
    </citation>
    <scope>NUCLEOTIDE SEQUENCE [LARGE SCALE GENOMIC DNA]</scope>
</reference>
<gene>
    <name evidence="4" type="ORF">Sm_phiM9_225</name>
</gene>
<evidence type="ECO:0000256" key="1">
    <source>
        <dbReference type="ARBA" id="ARBA00001946"/>
    </source>
</evidence>
<keyword evidence="4" id="KW-0540">Nuclease</keyword>
<feature type="domain" description="GIY-YIG" evidence="3">
    <location>
        <begin position="1"/>
        <end position="86"/>
    </location>
</feature>
<evidence type="ECO:0000313" key="5">
    <source>
        <dbReference type="Proteomes" id="UP000033804"/>
    </source>
</evidence>
<keyword evidence="4" id="KW-0255">Endonuclease</keyword>
<accession>A0A0F6R547</accession>
<proteinExistence type="predicted"/>
<evidence type="ECO:0000313" key="4">
    <source>
        <dbReference type="EMBL" id="AKE44852.1"/>
    </source>
</evidence>
<dbReference type="RefSeq" id="YP_009189606.1">
    <property type="nucleotide sequence ID" value="NC_028676.1"/>
</dbReference>
<dbReference type="SUPFAM" id="SSF82771">
    <property type="entry name" value="GIY-YIG endonuclease"/>
    <property type="match status" value="1"/>
</dbReference>
<evidence type="ECO:0000259" key="3">
    <source>
        <dbReference type="PROSITE" id="PS50164"/>
    </source>
</evidence>
<dbReference type="Proteomes" id="UP000033804">
    <property type="component" value="Segment"/>
</dbReference>
<comment type="cofactor">
    <cofactor evidence="1">
        <name>Mg(2+)</name>
        <dbReference type="ChEBI" id="CHEBI:18420"/>
    </cofactor>
</comment>